<keyword evidence="6 7" id="KW-0961">Cell wall biogenesis/degradation</keyword>
<evidence type="ECO:0000256" key="4">
    <source>
        <dbReference type="ARBA" id="ARBA00023136"/>
    </source>
</evidence>
<evidence type="ECO:0000256" key="5">
    <source>
        <dbReference type="ARBA" id="ARBA00023239"/>
    </source>
</evidence>
<keyword evidence="1 7" id="KW-1003">Cell membrane</keyword>
<proteinExistence type="inferred from homology"/>
<comment type="catalytic activity">
    <reaction evidence="7">
        <text>a peptidoglycan chain = a peptidoglycan chain with N-acetyl-1,6-anhydromuramyl-[peptide] at the reducing end + a peptidoglycan chain with N-acetylglucosamine at the non-reducing end.</text>
        <dbReference type="EC" id="4.2.2.29"/>
    </reaction>
</comment>
<name>A0A847ESX7_9BACT</name>
<keyword evidence="2 7" id="KW-0812">Transmembrane</keyword>
<dbReference type="EMBL" id="JAAZAL010000038">
    <property type="protein sequence ID" value="NLE30871.1"/>
    <property type="molecule type" value="Genomic_DNA"/>
</dbReference>
<dbReference type="GO" id="GO:0009252">
    <property type="term" value="P:peptidoglycan biosynthetic process"/>
    <property type="evidence" value="ECO:0007669"/>
    <property type="project" value="UniProtKB-UniRule"/>
</dbReference>
<comment type="function">
    <text evidence="7">Functions as a peptidoglycan terminase that cleaves nascent peptidoglycan strands endolytically to terminate their elongation.</text>
</comment>
<dbReference type="GO" id="GO:0008932">
    <property type="term" value="F:lytic endotransglycosylase activity"/>
    <property type="evidence" value="ECO:0007669"/>
    <property type="project" value="UniProtKB-UniRule"/>
</dbReference>
<keyword evidence="5 7" id="KW-0456">Lyase</keyword>
<reference evidence="8 9" key="1">
    <citation type="journal article" date="2020" name="Biotechnol. Biofuels">
        <title>New insights from the biogas microbiome by comprehensive genome-resolved metagenomics of nearly 1600 species originating from multiple anaerobic digesters.</title>
        <authorList>
            <person name="Campanaro S."/>
            <person name="Treu L."/>
            <person name="Rodriguez-R L.M."/>
            <person name="Kovalovszki A."/>
            <person name="Ziels R.M."/>
            <person name="Maus I."/>
            <person name="Zhu X."/>
            <person name="Kougias P.G."/>
            <person name="Basile A."/>
            <person name="Luo G."/>
            <person name="Schluter A."/>
            <person name="Konstantinidis K.T."/>
            <person name="Angelidaki I."/>
        </authorList>
    </citation>
    <scope>NUCLEOTIDE SEQUENCE [LARGE SCALE GENOMIC DNA]</scope>
    <source>
        <strain evidence="8">AS06rmzACSIP_421</strain>
    </source>
</reference>
<keyword evidence="4 7" id="KW-0472">Membrane</keyword>
<evidence type="ECO:0000256" key="1">
    <source>
        <dbReference type="ARBA" id="ARBA00022475"/>
    </source>
</evidence>
<evidence type="ECO:0000313" key="8">
    <source>
        <dbReference type="EMBL" id="NLE30871.1"/>
    </source>
</evidence>
<dbReference type="Pfam" id="PF02618">
    <property type="entry name" value="YceG"/>
    <property type="match status" value="1"/>
</dbReference>
<dbReference type="NCBIfam" id="TIGR00247">
    <property type="entry name" value="endolytic transglycosylase MltG"/>
    <property type="match status" value="1"/>
</dbReference>
<dbReference type="Proteomes" id="UP000554004">
    <property type="component" value="Unassembled WGS sequence"/>
</dbReference>
<dbReference type="AlphaFoldDB" id="A0A847ESX7"/>
<evidence type="ECO:0000256" key="7">
    <source>
        <dbReference type="HAMAP-Rule" id="MF_02065"/>
    </source>
</evidence>
<dbReference type="PANTHER" id="PTHR30518:SF2">
    <property type="entry name" value="ENDOLYTIC MUREIN TRANSGLYCOSYLASE"/>
    <property type="match status" value="1"/>
</dbReference>
<evidence type="ECO:0000313" key="9">
    <source>
        <dbReference type="Proteomes" id="UP000554004"/>
    </source>
</evidence>
<dbReference type="HAMAP" id="MF_02065">
    <property type="entry name" value="MltG"/>
    <property type="match status" value="1"/>
</dbReference>
<dbReference type="InterPro" id="IPR003770">
    <property type="entry name" value="MLTG-like"/>
</dbReference>
<dbReference type="GO" id="GO:0071555">
    <property type="term" value="P:cell wall organization"/>
    <property type="evidence" value="ECO:0007669"/>
    <property type="project" value="UniProtKB-KW"/>
</dbReference>
<feature type="site" description="Important for catalytic activity" evidence="7">
    <location>
        <position position="219"/>
    </location>
</feature>
<evidence type="ECO:0000256" key="6">
    <source>
        <dbReference type="ARBA" id="ARBA00023316"/>
    </source>
</evidence>
<organism evidence="8 9">
    <name type="scientific">Candidatus Dojkabacteria bacterium</name>
    <dbReference type="NCBI Taxonomy" id="2099670"/>
    <lineage>
        <taxon>Bacteria</taxon>
        <taxon>Candidatus Dojkabacteria</taxon>
    </lineage>
</organism>
<comment type="caution">
    <text evidence="8">The sequence shown here is derived from an EMBL/GenBank/DDBJ whole genome shotgun (WGS) entry which is preliminary data.</text>
</comment>
<accession>A0A847ESX7</accession>
<protein>
    <recommendedName>
        <fullName evidence="7">Endolytic murein transglycosylase</fullName>
        <ecNumber evidence="7">4.2.2.29</ecNumber>
    </recommendedName>
    <alternativeName>
        <fullName evidence="7">Peptidoglycan lytic transglycosylase</fullName>
    </alternativeName>
    <alternativeName>
        <fullName evidence="7">Peptidoglycan polymerization terminase</fullName>
    </alternativeName>
</protein>
<comment type="similarity">
    <text evidence="7">Belongs to the transglycosylase MltG family.</text>
</comment>
<sequence>MKSLIKIFFLAIITVAVITLLAKLNYDSVIEKPNSDNSEKITLQIATGESVDTIISNLVQAGVLKENWSKYFRMYLKLNDLSEKIQAGTYEIPKNLNIKEIAQTIQKSKGLDLWITIPEGLRKDEIAEILSEDLKSGGNTLFDKNAFLSLTNDSEYISSLGFEYTPTDLEGFLFPDKYAFSVDESTEQVLTKLIDNFKSKVGTKDPYEDIIIASMVEREGYTSEDRPIIADIIKRRYAEGWLLQIDATLLYLPKDWKHVITKADKDNDNPYNTYKSQGLPPTPICNPGLEAINATRNPKPNEYYFYIHDTNGYAHYAKTLAEHNSNIQKYLSN</sequence>
<evidence type="ECO:0000256" key="3">
    <source>
        <dbReference type="ARBA" id="ARBA00022989"/>
    </source>
</evidence>
<dbReference type="EC" id="4.2.2.29" evidence="7"/>
<dbReference type="Gene3D" id="3.30.1490.480">
    <property type="entry name" value="Endolytic murein transglycosylase"/>
    <property type="match status" value="1"/>
</dbReference>
<dbReference type="GO" id="GO:0005886">
    <property type="term" value="C:plasma membrane"/>
    <property type="evidence" value="ECO:0007669"/>
    <property type="project" value="UniProtKB-UniRule"/>
</dbReference>
<gene>
    <name evidence="7 8" type="primary">mltG</name>
    <name evidence="8" type="ORF">GX618_01180</name>
</gene>
<dbReference type="PANTHER" id="PTHR30518">
    <property type="entry name" value="ENDOLYTIC MUREIN TRANSGLYCOSYLASE"/>
    <property type="match status" value="1"/>
</dbReference>
<keyword evidence="3 7" id="KW-1133">Transmembrane helix</keyword>
<evidence type="ECO:0000256" key="2">
    <source>
        <dbReference type="ARBA" id="ARBA00022692"/>
    </source>
</evidence>